<feature type="chain" id="PRO_5039271654" evidence="2">
    <location>
        <begin position="19"/>
        <end position="564"/>
    </location>
</feature>
<name>A0A9E7LB28_9LILI</name>
<dbReference type="Pfam" id="PF00394">
    <property type="entry name" value="Cu-oxidase"/>
    <property type="match status" value="1"/>
</dbReference>
<protein>
    <submittedName>
        <fullName evidence="6">L-ascorbate oxidase</fullName>
    </submittedName>
</protein>
<evidence type="ECO:0000256" key="2">
    <source>
        <dbReference type="SAM" id="SignalP"/>
    </source>
</evidence>
<dbReference type="Pfam" id="PF07731">
    <property type="entry name" value="Cu-oxidase_2"/>
    <property type="match status" value="1"/>
</dbReference>
<proteinExistence type="inferred from homology"/>
<feature type="domain" description="Plastocyanin-like" evidence="5">
    <location>
        <begin position="96"/>
        <end position="158"/>
    </location>
</feature>
<dbReference type="InterPro" id="IPR011706">
    <property type="entry name" value="Cu-oxidase_C"/>
</dbReference>
<evidence type="ECO:0000259" key="5">
    <source>
        <dbReference type="Pfam" id="PF07732"/>
    </source>
</evidence>
<keyword evidence="7" id="KW-1185">Reference proteome</keyword>
<evidence type="ECO:0000256" key="1">
    <source>
        <dbReference type="ARBA" id="ARBA00010609"/>
    </source>
</evidence>
<sequence>MALLALLSTLLALSAVRAEDPYLFFTWNVTYGTIAPLGVPQQAILINGQFPGPNINSTTNNNIVLNVFNNLDEPFLLTPTSTRDPLRLFCLIPGRNGIQQRKNSWQDGMPGTNCPIPPGTNYTYHFQVKDQIGSFFYFPSLGMHRAAGGFGGLRINSRLLIPVPFDDPADDYTVLIGDWYTKSHKVLAGILDAGRSIGNPAGVLMNGLSGKDATGKDDPPLFTMEAGKTYRYRICNVGLKLSLNFRIQGHLMKLVEMDGSHTVQNDYESLDVHVGQCLSVLVTANQEPKDYYMVASTRFTKYMRTATGVARYAGSKVPPSPELPAGPVGWAWSFNQWRSFRWNLTASAARPNPQGSYHYGSINITRTIKLASSVGLVNGKRRFGLNGVSHVDSPTPLKLAEYYGISGKVFKYDSIGDEPPASGASITVAPNVLNATYRDYIEIILENPERSIQCYHLDGYSFFAAGMGHGKWTPASRRTYNLLDAVSRHTIQVYPRSWSAIMLTFDNAGMWSLRSELWERHYLGQQLYVSVVSPARSLRDEYNMPDNTLLCGDVVGLPKPPSYV</sequence>
<evidence type="ECO:0000259" key="4">
    <source>
        <dbReference type="Pfam" id="PF07731"/>
    </source>
</evidence>
<dbReference type="OrthoDB" id="2121828at2759"/>
<dbReference type="GO" id="GO:0005507">
    <property type="term" value="F:copper ion binding"/>
    <property type="evidence" value="ECO:0007669"/>
    <property type="project" value="InterPro"/>
</dbReference>
<comment type="similarity">
    <text evidence="1">Belongs to the multicopper oxidase family.</text>
</comment>
<feature type="domain" description="Plastocyanin-like" evidence="4">
    <location>
        <begin position="396"/>
        <end position="534"/>
    </location>
</feature>
<feature type="domain" description="Plastocyanin-like" evidence="3">
    <location>
        <begin position="170"/>
        <end position="314"/>
    </location>
</feature>
<dbReference type="PANTHER" id="PTHR11709">
    <property type="entry name" value="MULTI-COPPER OXIDASE"/>
    <property type="match status" value="1"/>
</dbReference>
<gene>
    <name evidence="6" type="ORF">MUK42_13650</name>
</gene>
<reference evidence="6" key="1">
    <citation type="submission" date="2022-05" db="EMBL/GenBank/DDBJ databases">
        <title>The Musa troglodytarum L. genome provides insights into the mechanism of non-climacteric behaviour and enrichment of carotenoids.</title>
        <authorList>
            <person name="Wang J."/>
        </authorList>
    </citation>
    <scope>NUCLEOTIDE SEQUENCE</scope>
    <source>
        <tissue evidence="6">Leaf</tissue>
    </source>
</reference>
<dbReference type="GO" id="GO:0016491">
    <property type="term" value="F:oxidoreductase activity"/>
    <property type="evidence" value="ECO:0007669"/>
    <property type="project" value="InterPro"/>
</dbReference>
<dbReference type="EMBL" id="CP097511">
    <property type="protein sequence ID" value="URE44194.1"/>
    <property type="molecule type" value="Genomic_DNA"/>
</dbReference>
<keyword evidence="2" id="KW-0732">Signal</keyword>
<dbReference type="InterPro" id="IPR045087">
    <property type="entry name" value="Cu-oxidase_fam"/>
</dbReference>
<evidence type="ECO:0000313" key="7">
    <source>
        <dbReference type="Proteomes" id="UP001055439"/>
    </source>
</evidence>
<evidence type="ECO:0000313" key="6">
    <source>
        <dbReference type="EMBL" id="URE44194.1"/>
    </source>
</evidence>
<evidence type="ECO:0000259" key="3">
    <source>
        <dbReference type="Pfam" id="PF00394"/>
    </source>
</evidence>
<feature type="signal peptide" evidence="2">
    <location>
        <begin position="1"/>
        <end position="18"/>
    </location>
</feature>
<accession>A0A9E7LB28</accession>
<dbReference type="InterPro" id="IPR011707">
    <property type="entry name" value="Cu-oxidase-like_N"/>
</dbReference>
<organism evidence="6 7">
    <name type="scientific">Musa troglodytarum</name>
    <name type="common">fe'i banana</name>
    <dbReference type="NCBI Taxonomy" id="320322"/>
    <lineage>
        <taxon>Eukaryota</taxon>
        <taxon>Viridiplantae</taxon>
        <taxon>Streptophyta</taxon>
        <taxon>Embryophyta</taxon>
        <taxon>Tracheophyta</taxon>
        <taxon>Spermatophyta</taxon>
        <taxon>Magnoliopsida</taxon>
        <taxon>Liliopsida</taxon>
        <taxon>Zingiberales</taxon>
        <taxon>Musaceae</taxon>
        <taxon>Musa</taxon>
    </lineage>
</organism>
<dbReference type="Proteomes" id="UP001055439">
    <property type="component" value="Chromosome 9"/>
</dbReference>
<dbReference type="InterPro" id="IPR001117">
    <property type="entry name" value="Cu-oxidase_2nd"/>
</dbReference>
<dbReference type="AlphaFoldDB" id="A0A9E7LB28"/>
<dbReference type="SUPFAM" id="SSF49503">
    <property type="entry name" value="Cupredoxins"/>
    <property type="match status" value="3"/>
</dbReference>
<dbReference type="Pfam" id="PF07732">
    <property type="entry name" value="Cu-oxidase_3"/>
    <property type="match status" value="2"/>
</dbReference>
<dbReference type="InterPro" id="IPR008972">
    <property type="entry name" value="Cupredoxin"/>
</dbReference>
<dbReference type="PANTHER" id="PTHR11709:SF27">
    <property type="entry name" value="OS01G0816700 PROTEIN"/>
    <property type="match status" value="1"/>
</dbReference>
<feature type="domain" description="Plastocyanin-like" evidence="5">
    <location>
        <begin position="28"/>
        <end position="78"/>
    </location>
</feature>
<dbReference type="Gene3D" id="2.60.40.420">
    <property type="entry name" value="Cupredoxins - blue copper proteins"/>
    <property type="match status" value="3"/>
</dbReference>